<name>A0ABR2ZUC2_9AGAR</name>
<comment type="caution">
    <text evidence="2">The sequence shown here is derived from an EMBL/GenBank/DDBJ whole genome shotgun (WGS) entry which is preliminary data.</text>
</comment>
<sequence>MEFFHIAAFSAVVLARSKARTAPARINSEAANPRHRETTALLGYRANRSLPDDPLPPYTPPADCTPYRAPPTEDMPPAYTALVDMLPTNPYPRSEDAPPTSSLNSPPSEVTPPSSPSSEQPPPSPTPPSTSLANTTSLPLQKNGRVLHLSATKAERGGQ</sequence>
<gene>
    <name evidence="2" type="ORF">AAF712_008598</name>
</gene>
<feature type="region of interest" description="Disordered" evidence="1">
    <location>
        <begin position="46"/>
        <end position="159"/>
    </location>
</feature>
<protein>
    <submittedName>
        <fullName evidence="2">Uncharacterized protein</fullName>
    </submittedName>
</protein>
<keyword evidence="3" id="KW-1185">Reference proteome</keyword>
<dbReference type="Proteomes" id="UP001437256">
    <property type="component" value="Unassembled WGS sequence"/>
</dbReference>
<organism evidence="2 3">
    <name type="scientific">Marasmius tenuissimus</name>
    <dbReference type="NCBI Taxonomy" id="585030"/>
    <lineage>
        <taxon>Eukaryota</taxon>
        <taxon>Fungi</taxon>
        <taxon>Dikarya</taxon>
        <taxon>Basidiomycota</taxon>
        <taxon>Agaricomycotina</taxon>
        <taxon>Agaricomycetes</taxon>
        <taxon>Agaricomycetidae</taxon>
        <taxon>Agaricales</taxon>
        <taxon>Marasmiineae</taxon>
        <taxon>Marasmiaceae</taxon>
        <taxon>Marasmius</taxon>
    </lineage>
</organism>
<accession>A0ABR2ZUC2</accession>
<evidence type="ECO:0000313" key="3">
    <source>
        <dbReference type="Proteomes" id="UP001437256"/>
    </source>
</evidence>
<reference evidence="2 3" key="1">
    <citation type="submission" date="2024-05" db="EMBL/GenBank/DDBJ databases">
        <title>A draft genome resource for the thread blight pathogen Marasmius tenuissimus strain MS-2.</title>
        <authorList>
            <person name="Yulfo-Soto G.E."/>
            <person name="Baruah I.K."/>
            <person name="Amoako-Attah I."/>
            <person name="Bukari Y."/>
            <person name="Meinhardt L.W."/>
            <person name="Bailey B.A."/>
            <person name="Cohen S.P."/>
        </authorList>
    </citation>
    <scope>NUCLEOTIDE SEQUENCE [LARGE SCALE GENOMIC DNA]</scope>
    <source>
        <strain evidence="2 3">MS-2</strain>
    </source>
</reference>
<evidence type="ECO:0000313" key="2">
    <source>
        <dbReference type="EMBL" id="KAL0064434.1"/>
    </source>
</evidence>
<feature type="compositionally biased region" description="Pro residues" evidence="1">
    <location>
        <begin position="109"/>
        <end position="128"/>
    </location>
</feature>
<dbReference type="EMBL" id="JBBXMP010000062">
    <property type="protein sequence ID" value="KAL0064434.1"/>
    <property type="molecule type" value="Genomic_DNA"/>
</dbReference>
<feature type="compositionally biased region" description="Low complexity" evidence="1">
    <location>
        <begin position="129"/>
        <end position="139"/>
    </location>
</feature>
<proteinExistence type="predicted"/>
<evidence type="ECO:0000256" key="1">
    <source>
        <dbReference type="SAM" id="MobiDB-lite"/>
    </source>
</evidence>